<keyword evidence="3" id="KW-0539">Nucleus</keyword>
<dbReference type="OrthoDB" id="6257037at2759"/>
<dbReference type="PANTHER" id="PTHR16088:SF3">
    <property type="entry name" value="GON-4-LIKE PROTEIN"/>
    <property type="match status" value="1"/>
</dbReference>
<sequence length="572" mass="65708">MPDENKFAMDCQSVRLQQGKSDGTSQQWQQQQTEVFLLKWPSETQLILPKTHPCDDFLLTEHINSFQPTTNLFIFDSSSSKAFPLYISSSFYTSNSSPTGFPIISVTENTTYPNSNPAGEITNSDYVYTISQSDVTSLPSQNTVNHEEKSNMSFTVPPAEAFPSFYDQSLLKCLRKESDDDSMFSIFSEEESNTHRNFDSPAHYTEPFDMSLLLNQNLRTETPTIPSLIPIHEKSFQEMPFTANLIRENALSIDMFPKLCPTLMSTMEDYDTRIAPEAILLFSEQMRKHVQLLTQMHLITAQQSTLVSVTEECRSMLQNLLPLKQNMEIANLDEALDLVTYWETNVTKTSPETLFKFERTVVTSGERKKFVKRSSKHPNRYPFNPKMVKLMAESRVFIYPELLPTLAIFQSEPGPCKMSLHEEQLIAMGMEQFTPYCTELLNDDAKVSSKENLIYTMISHYMLPHWTAKQIATRIKNKSFNNKRNKNESNPIKYYRTNKVAPPIHHVVQPFDRHTTKRLCDVPISLLPERWQELFSKPSAAGKRPLEPITPHQEQQSPRTTALINQQDKAHP</sequence>
<name>E9GCB3_DAPPU</name>
<keyword evidence="2" id="KW-0804">Transcription</keyword>
<dbReference type="InterPro" id="IPR052435">
    <property type="entry name" value="YY1-Transcr_Regul"/>
</dbReference>
<dbReference type="PANTHER" id="PTHR16088">
    <property type="entry name" value="YY1 ASSOCIATED PROTEIN-RELATED"/>
    <property type="match status" value="1"/>
</dbReference>
<evidence type="ECO:0000313" key="5">
    <source>
        <dbReference type="EMBL" id="EFX82520.1"/>
    </source>
</evidence>
<dbReference type="InParanoid" id="E9GCB3"/>
<evidence type="ECO:0000313" key="6">
    <source>
        <dbReference type="Proteomes" id="UP000000305"/>
    </source>
</evidence>
<accession>E9GCB3</accession>
<dbReference type="STRING" id="6669.E9GCB3"/>
<feature type="compositionally biased region" description="Polar residues" evidence="4">
    <location>
        <begin position="552"/>
        <end position="572"/>
    </location>
</feature>
<protein>
    <submittedName>
        <fullName evidence="5">Uncharacterized protein</fullName>
    </submittedName>
</protein>
<gene>
    <name evidence="5" type="ORF">DAPPUDRAFT_223601</name>
</gene>
<proteinExistence type="predicted"/>
<dbReference type="EMBL" id="GL732539">
    <property type="protein sequence ID" value="EFX82520.1"/>
    <property type="molecule type" value="Genomic_DNA"/>
</dbReference>
<organism evidence="5 6">
    <name type="scientific">Daphnia pulex</name>
    <name type="common">Water flea</name>
    <dbReference type="NCBI Taxonomy" id="6669"/>
    <lineage>
        <taxon>Eukaryota</taxon>
        <taxon>Metazoa</taxon>
        <taxon>Ecdysozoa</taxon>
        <taxon>Arthropoda</taxon>
        <taxon>Crustacea</taxon>
        <taxon>Branchiopoda</taxon>
        <taxon>Diplostraca</taxon>
        <taxon>Cladocera</taxon>
        <taxon>Anomopoda</taxon>
        <taxon>Daphniidae</taxon>
        <taxon>Daphnia</taxon>
    </lineage>
</organism>
<dbReference type="GO" id="GO:0003712">
    <property type="term" value="F:transcription coregulator activity"/>
    <property type="evidence" value="ECO:0000318"/>
    <property type="project" value="GO_Central"/>
</dbReference>
<feature type="region of interest" description="Disordered" evidence="4">
    <location>
        <begin position="538"/>
        <end position="572"/>
    </location>
</feature>
<evidence type="ECO:0000256" key="3">
    <source>
        <dbReference type="ARBA" id="ARBA00023242"/>
    </source>
</evidence>
<evidence type="ECO:0000256" key="4">
    <source>
        <dbReference type="SAM" id="MobiDB-lite"/>
    </source>
</evidence>
<dbReference type="HOGENOM" id="CLU_476723_0_0_1"/>
<dbReference type="Proteomes" id="UP000000305">
    <property type="component" value="Unassembled WGS sequence"/>
</dbReference>
<evidence type="ECO:0000256" key="2">
    <source>
        <dbReference type="ARBA" id="ARBA00023163"/>
    </source>
</evidence>
<keyword evidence="1" id="KW-0805">Transcription regulation</keyword>
<keyword evidence="6" id="KW-1185">Reference proteome</keyword>
<dbReference type="GO" id="GO:0006355">
    <property type="term" value="P:regulation of DNA-templated transcription"/>
    <property type="evidence" value="ECO:0000318"/>
    <property type="project" value="GO_Central"/>
</dbReference>
<reference evidence="5 6" key="1">
    <citation type="journal article" date="2011" name="Science">
        <title>The ecoresponsive genome of Daphnia pulex.</title>
        <authorList>
            <person name="Colbourne J.K."/>
            <person name="Pfrender M.E."/>
            <person name="Gilbert D."/>
            <person name="Thomas W.K."/>
            <person name="Tucker A."/>
            <person name="Oakley T.H."/>
            <person name="Tokishita S."/>
            <person name="Aerts A."/>
            <person name="Arnold G.J."/>
            <person name="Basu M.K."/>
            <person name="Bauer D.J."/>
            <person name="Caceres C.E."/>
            <person name="Carmel L."/>
            <person name="Casola C."/>
            <person name="Choi J.H."/>
            <person name="Detter J.C."/>
            <person name="Dong Q."/>
            <person name="Dusheyko S."/>
            <person name="Eads B.D."/>
            <person name="Frohlich T."/>
            <person name="Geiler-Samerotte K.A."/>
            <person name="Gerlach D."/>
            <person name="Hatcher P."/>
            <person name="Jogdeo S."/>
            <person name="Krijgsveld J."/>
            <person name="Kriventseva E.V."/>
            <person name="Kultz D."/>
            <person name="Laforsch C."/>
            <person name="Lindquist E."/>
            <person name="Lopez J."/>
            <person name="Manak J.R."/>
            <person name="Muller J."/>
            <person name="Pangilinan J."/>
            <person name="Patwardhan R.P."/>
            <person name="Pitluck S."/>
            <person name="Pritham E.J."/>
            <person name="Rechtsteiner A."/>
            <person name="Rho M."/>
            <person name="Rogozin I.B."/>
            <person name="Sakarya O."/>
            <person name="Salamov A."/>
            <person name="Schaack S."/>
            <person name="Shapiro H."/>
            <person name="Shiga Y."/>
            <person name="Skalitzky C."/>
            <person name="Smith Z."/>
            <person name="Souvorov A."/>
            <person name="Sung W."/>
            <person name="Tang Z."/>
            <person name="Tsuchiya D."/>
            <person name="Tu H."/>
            <person name="Vos H."/>
            <person name="Wang M."/>
            <person name="Wolf Y.I."/>
            <person name="Yamagata H."/>
            <person name="Yamada T."/>
            <person name="Ye Y."/>
            <person name="Shaw J.R."/>
            <person name="Andrews J."/>
            <person name="Crease T.J."/>
            <person name="Tang H."/>
            <person name="Lucas S.M."/>
            <person name="Robertson H.M."/>
            <person name="Bork P."/>
            <person name="Koonin E.V."/>
            <person name="Zdobnov E.M."/>
            <person name="Grigoriev I.V."/>
            <person name="Lynch M."/>
            <person name="Boore J.L."/>
        </authorList>
    </citation>
    <scope>NUCLEOTIDE SEQUENCE [LARGE SCALE GENOMIC DNA]</scope>
</reference>
<dbReference type="KEGG" id="dpx:DAPPUDRAFT_223601"/>
<dbReference type="PhylomeDB" id="E9GCB3"/>
<dbReference type="GO" id="GO:0005634">
    <property type="term" value="C:nucleus"/>
    <property type="evidence" value="ECO:0000318"/>
    <property type="project" value="GO_Central"/>
</dbReference>
<evidence type="ECO:0000256" key="1">
    <source>
        <dbReference type="ARBA" id="ARBA00023015"/>
    </source>
</evidence>
<dbReference type="AlphaFoldDB" id="E9GCB3"/>